<dbReference type="InterPro" id="IPR013563">
    <property type="entry name" value="Oligopep_ABC_C"/>
</dbReference>
<protein>
    <submittedName>
        <fullName evidence="9">ABC transporter ATP-binding protein</fullName>
    </submittedName>
</protein>
<proteinExistence type="inferred from homology"/>
<dbReference type="InterPro" id="IPR003439">
    <property type="entry name" value="ABC_transporter-like_ATP-bd"/>
</dbReference>
<dbReference type="PANTHER" id="PTHR43297:SF2">
    <property type="entry name" value="DIPEPTIDE TRANSPORT ATP-BINDING PROTEIN DPPD"/>
    <property type="match status" value="1"/>
</dbReference>
<sequence length="338" mass="36468">MTTASIGEVLLKVDNLSVEFDTPRGVVRAVDDVSWQVRAGETLAILGESGSGKSVSTQALTGILEMPPGRIVSGTAEYRGDDLIAMSVRERRKIVGDRITMVFQDSLSALNPVQSVGRQIAECYQVHRGISKRDAMKRAAEMLDRVRIPAAAKRVNDYPHEFSGGMRQRVMLAMALALDPDVLIADEPTTALDVTVQAQILELIAELQAERQMGVVLITHDLGVVADVADNVVVMYAGHVVERAPTTEALERPVHPYTEGLLGSMPSAELKGQELPTIPGTPPSLHAMPSGCAFRPRCPLAIDECADEQPPLLAVAPGREAACIRRTSLPEPRVEETI</sequence>
<dbReference type="Pfam" id="PF00005">
    <property type="entry name" value="ABC_tran"/>
    <property type="match status" value="1"/>
</dbReference>
<dbReference type="InterPro" id="IPR050388">
    <property type="entry name" value="ABC_Ni/Peptide_Import"/>
</dbReference>
<dbReference type="SUPFAM" id="SSF52540">
    <property type="entry name" value="P-loop containing nucleoside triphosphate hydrolases"/>
    <property type="match status" value="1"/>
</dbReference>
<keyword evidence="4" id="KW-1003">Cell membrane</keyword>
<gene>
    <name evidence="9" type="ORF">ACFFGN_13445</name>
</gene>
<keyword evidence="6 9" id="KW-0067">ATP-binding</keyword>
<evidence type="ECO:0000256" key="5">
    <source>
        <dbReference type="ARBA" id="ARBA00022741"/>
    </source>
</evidence>
<comment type="subcellular location">
    <subcellularLocation>
        <location evidence="1">Cell membrane</location>
        <topology evidence="1">Peripheral membrane protein</topology>
    </subcellularLocation>
</comment>
<evidence type="ECO:0000256" key="4">
    <source>
        <dbReference type="ARBA" id="ARBA00022475"/>
    </source>
</evidence>
<evidence type="ECO:0000313" key="9">
    <source>
        <dbReference type="EMBL" id="MFC0625077.1"/>
    </source>
</evidence>
<dbReference type="SMART" id="SM00382">
    <property type="entry name" value="AAA"/>
    <property type="match status" value="1"/>
</dbReference>
<feature type="domain" description="ABC transporter" evidence="8">
    <location>
        <begin position="11"/>
        <end position="262"/>
    </location>
</feature>
<evidence type="ECO:0000256" key="1">
    <source>
        <dbReference type="ARBA" id="ARBA00004202"/>
    </source>
</evidence>
<evidence type="ECO:0000256" key="7">
    <source>
        <dbReference type="ARBA" id="ARBA00023136"/>
    </source>
</evidence>
<reference evidence="9 10" key="1">
    <citation type="submission" date="2024-09" db="EMBL/GenBank/DDBJ databases">
        <authorList>
            <person name="Sun Q."/>
            <person name="Mori K."/>
        </authorList>
    </citation>
    <scope>NUCLEOTIDE SEQUENCE [LARGE SCALE GENOMIC DNA]</scope>
    <source>
        <strain evidence="9 10">CGMCC 1.15906</strain>
    </source>
</reference>
<evidence type="ECO:0000256" key="6">
    <source>
        <dbReference type="ARBA" id="ARBA00022840"/>
    </source>
</evidence>
<comment type="caution">
    <text evidence="9">The sequence shown here is derived from an EMBL/GenBank/DDBJ whole genome shotgun (WGS) entry which is preliminary data.</text>
</comment>
<dbReference type="InterPro" id="IPR003593">
    <property type="entry name" value="AAA+_ATPase"/>
</dbReference>
<dbReference type="Pfam" id="PF08352">
    <property type="entry name" value="oligo_HPY"/>
    <property type="match status" value="1"/>
</dbReference>
<keyword evidence="10" id="KW-1185">Reference proteome</keyword>
<dbReference type="RefSeq" id="WP_380047120.1">
    <property type="nucleotide sequence ID" value="NZ_JBHLTC010000018.1"/>
</dbReference>
<keyword evidence="3" id="KW-0813">Transport</keyword>
<dbReference type="PROSITE" id="PS00211">
    <property type="entry name" value="ABC_TRANSPORTER_1"/>
    <property type="match status" value="1"/>
</dbReference>
<dbReference type="GO" id="GO:0005524">
    <property type="term" value="F:ATP binding"/>
    <property type="evidence" value="ECO:0007669"/>
    <property type="project" value="UniProtKB-KW"/>
</dbReference>
<evidence type="ECO:0000313" key="10">
    <source>
        <dbReference type="Proteomes" id="UP001589890"/>
    </source>
</evidence>
<name>A0ABV6QKA9_9ACTN</name>
<dbReference type="Gene3D" id="3.40.50.300">
    <property type="entry name" value="P-loop containing nucleotide triphosphate hydrolases"/>
    <property type="match status" value="1"/>
</dbReference>
<dbReference type="NCBIfam" id="TIGR01727">
    <property type="entry name" value="oligo_HPY"/>
    <property type="match status" value="1"/>
</dbReference>
<keyword evidence="7" id="KW-0472">Membrane</keyword>
<organism evidence="9 10">
    <name type="scientific">Kribbella deserti</name>
    <dbReference type="NCBI Taxonomy" id="1926257"/>
    <lineage>
        <taxon>Bacteria</taxon>
        <taxon>Bacillati</taxon>
        <taxon>Actinomycetota</taxon>
        <taxon>Actinomycetes</taxon>
        <taxon>Propionibacteriales</taxon>
        <taxon>Kribbellaceae</taxon>
        <taxon>Kribbella</taxon>
    </lineage>
</organism>
<dbReference type="EMBL" id="JBHLTC010000018">
    <property type="protein sequence ID" value="MFC0625077.1"/>
    <property type="molecule type" value="Genomic_DNA"/>
</dbReference>
<accession>A0ABV6QKA9</accession>
<dbReference type="InterPro" id="IPR017871">
    <property type="entry name" value="ABC_transporter-like_CS"/>
</dbReference>
<dbReference type="PROSITE" id="PS50893">
    <property type="entry name" value="ABC_TRANSPORTER_2"/>
    <property type="match status" value="1"/>
</dbReference>
<evidence type="ECO:0000256" key="2">
    <source>
        <dbReference type="ARBA" id="ARBA00005417"/>
    </source>
</evidence>
<dbReference type="CDD" id="cd03257">
    <property type="entry name" value="ABC_NikE_OppD_transporters"/>
    <property type="match status" value="1"/>
</dbReference>
<keyword evidence="5" id="KW-0547">Nucleotide-binding</keyword>
<dbReference type="PANTHER" id="PTHR43297">
    <property type="entry name" value="OLIGOPEPTIDE TRANSPORT ATP-BINDING PROTEIN APPD"/>
    <property type="match status" value="1"/>
</dbReference>
<dbReference type="Proteomes" id="UP001589890">
    <property type="component" value="Unassembled WGS sequence"/>
</dbReference>
<evidence type="ECO:0000256" key="3">
    <source>
        <dbReference type="ARBA" id="ARBA00022448"/>
    </source>
</evidence>
<evidence type="ECO:0000259" key="8">
    <source>
        <dbReference type="PROSITE" id="PS50893"/>
    </source>
</evidence>
<dbReference type="InterPro" id="IPR027417">
    <property type="entry name" value="P-loop_NTPase"/>
</dbReference>
<comment type="similarity">
    <text evidence="2">Belongs to the ABC transporter superfamily.</text>
</comment>